<dbReference type="RefSeq" id="WP_096331889.1">
    <property type="nucleotide sequence ID" value="NZ_FOMX01000057.1"/>
</dbReference>
<evidence type="ECO:0000256" key="2">
    <source>
        <dbReference type="SAM" id="Phobius"/>
    </source>
</evidence>
<feature type="compositionally biased region" description="Low complexity" evidence="1">
    <location>
        <begin position="115"/>
        <end position="131"/>
    </location>
</feature>
<sequence>MADELDPRARALLAAYRRDAGPSPAATERLLAAVRRSAAAAEEAQVVPLRRRGASRQWVGVAVVGLVAAALAIAFRLSPRRLDADAEAARSAAALQSAEDAASGAVTTRGRRGSATTDEATPEPAADTEPPLQRPGASDGIDGATPTAGAASPDPSQARDAGPQGRGPASAGGATIEVGPANASPGRGPAHGETAGDGPANAGTHGAGGANGASARDAGGGPTSGGIAGAANGANAGGGPKHAGTTGAANGPSARDAERAGGARTNAGTAGADMAPTSPASAAGDALAQELAIVRAVNDALAGGSAEQALARLDDYQRRFPGGALREEAAALRAVALCAAGRTEGATEAAAFLRAHPGSLSAERVRRACGVR</sequence>
<protein>
    <submittedName>
        <fullName evidence="3">Uncharacterized protein</fullName>
    </submittedName>
</protein>
<proteinExistence type="predicted"/>
<dbReference type="STRING" id="54.SAMN02745121_08501"/>
<keyword evidence="2" id="KW-1133">Transmembrane helix</keyword>
<feature type="region of interest" description="Disordered" evidence="1">
    <location>
        <begin position="95"/>
        <end position="281"/>
    </location>
</feature>
<feature type="compositionally biased region" description="Low complexity" evidence="1">
    <location>
        <begin position="95"/>
        <end position="105"/>
    </location>
</feature>
<evidence type="ECO:0000313" key="3">
    <source>
        <dbReference type="EMBL" id="SFF38227.1"/>
    </source>
</evidence>
<keyword evidence="4" id="KW-1185">Reference proteome</keyword>
<keyword evidence="2" id="KW-0472">Membrane</keyword>
<dbReference type="EMBL" id="FOMX01000057">
    <property type="protein sequence ID" value="SFF38227.1"/>
    <property type="molecule type" value="Genomic_DNA"/>
</dbReference>
<feature type="compositionally biased region" description="Gly residues" evidence="1">
    <location>
        <begin position="218"/>
        <end position="228"/>
    </location>
</feature>
<name>A0A1I2IAU6_9BACT</name>
<gene>
    <name evidence="3" type="ORF">SAMN02745121_08501</name>
</gene>
<feature type="transmembrane region" description="Helical" evidence="2">
    <location>
        <begin position="58"/>
        <end position="77"/>
    </location>
</feature>
<organism evidence="3 4">
    <name type="scientific">Nannocystis exedens</name>
    <dbReference type="NCBI Taxonomy" id="54"/>
    <lineage>
        <taxon>Bacteria</taxon>
        <taxon>Pseudomonadati</taxon>
        <taxon>Myxococcota</taxon>
        <taxon>Polyangia</taxon>
        <taxon>Nannocystales</taxon>
        <taxon>Nannocystaceae</taxon>
        <taxon>Nannocystis</taxon>
    </lineage>
</organism>
<feature type="compositionally biased region" description="Low complexity" evidence="1">
    <location>
        <begin position="262"/>
        <end position="272"/>
    </location>
</feature>
<reference evidence="4" key="1">
    <citation type="submission" date="2016-10" db="EMBL/GenBank/DDBJ databases">
        <authorList>
            <person name="Varghese N."/>
            <person name="Submissions S."/>
        </authorList>
    </citation>
    <scope>NUCLEOTIDE SEQUENCE [LARGE SCALE GENOMIC DNA]</scope>
    <source>
        <strain evidence="4">ATCC 25963</strain>
    </source>
</reference>
<evidence type="ECO:0000313" key="4">
    <source>
        <dbReference type="Proteomes" id="UP000199400"/>
    </source>
</evidence>
<accession>A0A1I2IAU6</accession>
<keyword evidence="2" id="KW-0812">Transmembrane</keyword>
<dbReference type="AlphaFoldDB" id="A0A1I2IAU6"/>
<evidence type="ECO:0000256" key="1">
    <source>
        <dbReference type="SAM" id="MobiDB-lite"/>
    </source>
</evidence>
<dbReference type="Proteomes" id="UP000199400">
    <property type="component" value="Unassembled WGS sequence"/>
</dbReference>